<accession>A0A6G4ND18</accession>
<dbReference type="PANTHER" id="PTHR43404:SF2">
    <property type="entry name" value="LIPOPOLYSACCHARIDE CHOLINEPHOSPHOTRANSFERASE LICD"/>
    <property type="match status" value="1"/>
</dbReference>
<dbReference type="EMBL" id="JAAJBE010000017">
    <property type="protein sequence ID" value="NGG28511.1"/>
    <property type="molecule type" value="Genomic_DNA"/>
</dbReference>
<gene>
    <name evidence="2" type="ORF">G5S97_08215</name>
</gene>
<dbReference type="RefSeq" id="WP_049529299.1">
    <property type="nucleotide sequence ID" value="NZ_CP190755.1"/>
</dbReference>
<dbReference type="Pfam" id="PF04991">
    <property type="entry name" value="LicD"/>
    <property type="match status" value="1"/>
</dbReference>
<dbReference type="InterPro" id="IPR052942">
    <property type="entry name" value="LPS_cholinephosphotransferase"/>
</dbReference>
<dbReference type="InterPro" id="IPR007074">
    <property type="entry name" value="LicD/FKTN/FKRP_NTP_transf"/>
</dbReference>
<proteinExistence type="predicted"/>
<organism evidence="2">
    <name type="scientific">Streptococcus salivarius</name>
    <dbReference type="NCBI Taxonomy" id="1304"/>
    <lineage>
        <taxon>Bacteria</taxon>
        <taxon>Bacillati</taxon>
        <taxon>Bacillota</taxon>
        <taxon>Bacilli</taxon>
        <taxon>Lactobacillales</taxon>
        <taxon>Streptococcaceae</taxon>
        <taxon>Streptococcus</taxon>
    </lineage>
</organism>
<name>A0A6G4ND18_STRSL</name>
<dbReference type="AlphaFoldDB" id="A0A6G4ND18"/>
<sequence>MGQFEVLKKIQEIELDALKEFNKICKENNLMFFLRGGSVMGAVKYQGFIPWDDDVDIAVPREDYDQLPQIFENKIIAGKYQVLCHQYCEELHCYFPRLFLLEDERIKLGLPRNTNLGLHLIDIIPLDGAPNNSLVRKVYYLKVYWYRFLASLGTTYKGDHIDMHSKKQKLLIGLFKKLGFAKLFPQNSVYNRLDRLYKRYDWKKQHYAGTVNASLFTKEVMPSDIWGKGVFLRFEDIEYRVPSDYDSYLKRLYGENYYYEEPAEEDRKSHIGG</sequence>
<protein>
    <submittedName>
        <fullName evidence="2">LicD family protein</fullName>
    </submittedName>
</protein>
<evidence type="ECO:0000259" key="1">
    <source>
        <dbReference type="Pfam" id="PF04991"/>
    </source>
</evidence>
<reference evidence="2" key="1">
    <citation type="submission" date="2020-02" db="EMBL/GenBank/DDBJ databases">
        <title>Antibiotic resistance/susceptibility profiles of lactic acid-producing cocci isolated from the human vagina, and analysis of the genetic basis of atypical resistances.</title>
        <authorList>
            <person name="Sirichoat A."/>
            <person name="Florez A.B."/>
            <person name="Vazquez L."/>
            <person name="Buppasiri P."/>
            <person name="Panya M."/>
            <person name="Lulitanond V."/>
            <person name="Mayo B."/>
        </authorList>
    </citation>
    <scope>NUCLEOTIDE SEQUENCE</scope>
    <source>
        <strain evidence="2">VA08-2AN</strain>
    </source>
</reference>
<comment type="caution">
    <text evidence="2">The sequence shown here is derived from an EMBL/GenBank/DDBJ whole genome shotgun (WGS) entry which is preliminary data.</text>
</comment>
<dbReference type="GO" id="GO:0009100">
    <property type="term" value="P:glycoprotein metabolic process"/>
    <property type="evidence" value="ECO:0007669"/>
    <property type="project" value="UniProtKB-ARBA"/>
</dbReference>
<dbReference type="PANTHER" id="PTHR43404">
    <property type="entry name" value="LIPOPOLYSACCHARIDE CHOLINEPHOSPHOTRANSFERASE LICD"/>
    <property type="match status" value="1"/>
</dbReference>
<feature type="domain" description="LicD/FKTN/FKRP nucleotidyltransferase" evidence="1">
    <location>
        <begin position="25"/>
        <end position="254"/>
    </location>
</feature>
<evidence type="ECO:0000313" key="2">
    <source>
        <dbReference type="EMBL" id="NGG28511.1"/>
    </source>
</evidence>